<keyword evidence="4 8" id="KW-0812">Transmembrane</keyword>
<evidence type="ECO:0000256" key="4">
    <source>
        <dbReference type="ARBA" id="ARBA00022692"/>
    </source>
</evidence>
<dbReference type="GO" id="GO:0003954">
    <property type="term" value="F:NADH dehydrogenase activity"/>
    <property type="evidence" value="ECO:0007669"/>
    <property type="project" value="TreeGrafter"/>
</dbReference>
<dbReference type="InterPro" id="IPR003945">
    <property type="entry name" value="NU5C-like"/>
</dbReference>
<dbReference type="InterPro" id="IPR001516">
    <property type="entry name" value="Proton_antipo_N"/>
</dbReference>
<dbReference type="Pfam" id="PF00361">
    <property type="entry name" value="Proton_antipo_M"/>
    <property type="match status" value="1"/>
</dbReference>
<name>A0A7D7H8F7_9ASCO</name>
<feature type="transmembrane region" description="Helical" evidence="8">
    <location>
        <begin position="326"/>
        <end position="345"/>
    </location>
</feature>
<feature type="transmembrane region" description="Helical" evidence="8">
    <location>
        <begin position="365"/>
        <end position="386"/>
    </location>
</feature>
<keyword evidence="5 8" id="KW-1133">Transmembrane helix</keyword>
<comment type="function">
    <text evidence="1">Core subunit of the mitochondrial membrane respiratory chain NADH dehydrogenase (Complex I) that is believed to belong to the minimal assembly required for catalysis. Complex I functions in the transfer of electrons from NADH to the respiratory chain. The immediate electron acceptor for the enzyme is believed to be ubiquinone.</text>
</comment>
<evidence type="ECO:0000313" key="11">
    <source>
        <dbReference type="EMBL" id="QMJ95658.1"/>
    </source>
</evidence>
<feature type="transmembrane region" description="Helical" evidence="8">
    <location>
        <begin position="198"/>
        <end position="216"/>
    </location>
</feature>
<feature type="transmembrane region" description="Helical" evidence="8">
    <location>
        <begin position="130"/>
        <end position="147"/>
    </location>
</feature>
<feature type="transmembrane region" description="Helical" evidence="8">
    <location>
        <begin position="539"/>
        <end position="559"/>
    </location>
</feature>
<dbReference type="EC" id="7.1.1.2" evidence="8"/>
<sequence length="560" mass="64427">MNFLTFMYEETMHMKLGSWMSLGNMNMNYGILLDPLSMMVMVPVGIVSMAVLFYAMDYMKFDPYRNRFYMMLSAFVLFMTILVISDNYTIMFIGWEFVGVMSYLLISFWHTRLSAMKAALSAMLLNRMGDAFFVLFMGSTLSLYHTVDFSTMELLTPHTNTYMLNLLAMMLLMAATAKSAQYPLNSWLLTSMEGPTPVSSLLHAATMVCSGVFVLVRSSYMLEYTPSMLLLILWMGGFTTLVSGLMAVVTNDMKRVMALSTMSQLAIMILAMGSSAYDLAMYHLYCHAFFKALLFMSAGSIIHSFMSETQDMRKYGGLIDYLPYSYMSMVMASLSLMAMPGLTGYYSKDMIIESLYGTYTLSGYIMYFVATSSATLTAIYSFRVLYLTFYNYPRSNKYTYSLMHESNWMMMPMTVLAIYSMFLGYYRDNVMFHLNQGLPHTNTFMETEFTIPSFFKYLPMMLGLSLSLLLMYLYEYMYKMNKTSSLSNKVNHYFNQRIYYDQLLNNYMMRPVLMLGGNLNELTDNGLLKVLGSTGMNRLMTNMPLMMMINLVMSLIFYIM</sequence>
<dbReference type="PRINTS" id="PR01434">
    <property type="entry name" value="NADHDHGNASE5"/>
</dbReference>
<proteinExistence type="inferred from homology"/>
<evidence type="ECO:0000256" key="1">
    <source>
        <dbReference type="ARBA" id="ARBA00003257"/>
    </source>
</evidence>
<keyword evidence="8" id="KW-0520">NAD</keyword>
<comment type="similarity">
    <text evidence="8">Belongs to the complex I subunit 5 family.</text>
</comment>
<accession>A0A7D7H8F7</accession>
<geneLocation type="mitochondrion" evidence="11"/>
<dbReference type="GO" id="GO:0015990">
    <property type="term" value="P:electron transport coupled proton transport"/>
    <property type="evidence" value="ECO:0007669"/>
    <property type="project" value="TreeGrafter"/>
</dbReference>
<protein>
    <recommendedName>
        <fullName evidence="8">NADH-ubiquinone oxidoreductase chain 5</fullName>
        <ecNumber evidence="8">7.1.1.2</ecNumber>
    </recommendedName>
</protein>
<feature type="domain" description="NADH:quinone oxidoreductase/Mrp antiporter transmembrane" evidence="9">
    <location>
        <begin position="85"/>
        <end position="368"/>
    </location>
</feature>
<feature type="transmembrane region" description="Helical" evidence="8">
    <location>
        <begin position="407"/>
        <end position="426"/>
    </location>
</feature>
<comment type="function">
    <text evidence="8">Core subunit of the mitochondrial membrane respiratory chain NADH dehydrogenase (Complex I) which catalyzes electron transfer from NADH through the respiratory chain, using ubiquinone as an electron acceptor. Essential for the catalytic activity and assembly of complex I.</text>
</comment>
<keyword evidence="7 8" id="KW-0472">Membrane</keyword>
<feature type="transmembrane region" description="Helical" evidence="8">
    <location>
        <begin position="68"/>
        <end position="84"/>
    </location>
</feature>
<dbReference type="Pfam" id="PF00662">
    <property type="entry name" value="Proton_antipo_N"/>
    <property type="match status" value="1"/>
</dbReference>
<keyword evidence="3" id="KW-0249">Electron transport</keyword>
<keyword evidence="3" id="KW-0679">Respiratory chain</keyword>
<comment type="catalytic activity">
    <reaction evidence="8">
        <text>a ubiquinone + NADH + 5 H(+)(in) = a ubiquinol + NAD(+) + 4 H(+)(out)</text>
        <dbReference type="Rhea" id="RHEA:29091"/>
        <dbReference type="Rhea" id="RHEA-COMP:9565"/>
        <dbReference type="Rhea" id="RHEA-COMP:9566"/>
        <dbReference type="ChEBI" id="CHEBI:15378"/>
        <dbReference type="ChEBI" id="CHEBI:16389"/>
        <dbReference type="ChEBI" id="CHEBI:17976"/>
        <dbReference type="ChEBI" id="CHEBI:57540"/>
        <dbReference type="ChEBI" id="CHEBI:57945"/>
        <dbReference type="EC" id="7.1.1.2"/>
    </reaction>
</comment>
<feature type="transmembrane region" description="Helical" evidence="8">
    <location>
        <begin position="282"/>
        <end position="305"/>
    </location>
</feature>
<dbReference type="GO" id="GO:0016020">
    <property type="term" value="C:membrane"/>
    <property type="evidence" value="ECO:0007669"/>
    <property type="project" value="UniProtKB-SubCell"/>
</dbReference>
<evidence type="ECO:0000256" key="3">
    <source>
        <dbReference type="ARBA" id="ARBA00022660"/>
    </source>
</evidence>
<feature type="domain" description="NADH-Ubiquinone oxidoreductase (complex I) chain 5 N-terminal" evidence="10">
    <location>
        <begin position="19"/>
        <end position="69"/>
    </location>
</feature>
<keyword evidence="8 11" id="KW-0496">Mitochondrion</keyword>
<dbReference type="InterPro" id="IPR018393">
    <property type="entry name" value="NADHpl_OxRdtase_5_subgr"/>
</dbReference>
<dbReference type="GO" id="GO:0042773">
    <property type="term" value="P:ATP synthesis coupled electron transport"/>
    <property type="evidence" value="ECO:0007669"/>
    <property type="project" value="InterPro"/>
</dbReference>
<dbReference type="InterPro" id="IPR001750">
    <property type="entry name" value="ND/Mrp_TM"/>
</dbReference>
<feature type="transmembrane region" description="Helical" evidence="8">
    <location>
        <begin position="36"/>
        <end position="56"/>
    </location>
</feature>
<evidence type="ECO:0000256" key="8">
    <source>
        <dbReference type="RuleBase" id="RU003404"/>
    </source>
</evidence>
<feature type="transmembrane region" description="Helical" evidence="8">
    <location>
        <begin position="454"/>
        <end position="474"/>
    </location>
</feature>
<evidence type="ECO:0000256" key="7">
    <source>
        <dbReference type="ARBA" id="ARBA00023136"/>
    </source>
</evidence>
<dbReference type="PANTHER" id="PTHR42829">
    <property type="entry name" value="NADH-UBIQUINONE OXIDOREDUCTASE CHAIN 5"/>
    <property type="match status" value="1"/>
</dbReference>
<keyword evidence="8" id="KW-0813">Transport</keyword>
<dbReference type="PANTHER" id="PTHR42829:SF2">
    <property type="entry name" value="NADH-UBIQUINONE OXIDOREDUCTASE CHAIN 5"/>
    <property type="match status" value="1"/>
</dbReference>
<feature type="transmembrane region" description="Helical" evidence="8">
    <location>
        <begin position="159"/>
        <end position="177"/>
    </location>
</feature>
<comment type="subcellular location">
    <subcellularLocation>
        <location evidence="2">Membrane</location>
        <topology evidence="2">Multi-pass membrane protein</topology>
    </subcellularLocation>
</comment>
<keyword evidence="6 8" id="KW-0830">Ubiquinone</keyword>
<feature type="transmembrane region" description="Helical" evidence="8">
    <location>
        <begin position="228"/>
        <end position="249"/>
    </location>
</feature>
<evidence type="ECO:0000256" key="6">
    <source>
        <dbReference type="ARBA" id="ARBA00023075"/>
    </source>
</evidence>
<feature type="transmembrane region" description="Helical" evidence="8">
    <location>
        <begin position="90"/>
        <end position="109"/>
    </location>
</feature>
<evidence type="ECO:0000256" key="2">
    <source>
        <dbReference type="ARBA" id="ARBA00004141"/>
    </source>
</evidence>
<dbReference type="AlphaFoldDB" id="A0A7D7H8F7"/>
<dbReference type="EMBL" id="MT449696">
    <property type="protein sequence ID" value="QMJ95658.1"/>
    <property type="molecule type" value="Genomic_DNA"/>
</dbReference>
<reference evidence="11" key="1">
    <citation type="submission" date="2020-05" db="EMBL/GenBank/DDBJ databases">
        <title>Do Metschnikowia yeast have the strangest mitochondrial genomes of all fungi?</title>
        <authorList>
            <person name="Lee D.K."/>
            <person name="Hsiang T."/>
            <person name="Lachance M.-A."/>
            <person name="Smith D.R."/>
        </authorList>
    </citation>
    <scope>NUCLEOTIDE SEQUENCE</scope>
    <source>
        <strain evidence="11">UWOPS 04-207.1</strain>
    </source>
</reference>
<dbReference type="GO" id="GO:0008137">
    <property type="term" value="F:NADH dehydrogenase (ubiquinone) activity"/>
    <property type="evidence" value="ECO:0007669"/>
    <property type="project" value="UniProtKB-EC"/>
</dbReference>
<evidence type="ECO:0000259" key="10">
    <source>
        <dbReference type="Pfam" id="PF00662"/>
    </source>
</evidence>
<evidence type="ECO:0000256" key="5">
    <source>
        <dbReference type="ARBA" id="ARBA00022989"/>
    </source>
</evidence>
<evidence type="ECO:0000259" key="9">
    <source>
        <dbReference type="Pfam" id="PF00361"/>
    </source>
</evidence>
<dbReference type="RefSeq" id="YP_009918643.1">
    <property type="nucleotide sequence ID" value="NC_050301.1"/>
</dbReference>
<feature type="transmembrane region" description="Helical" evidence="8">
    <location>
        <begin position="256"/>
        <end position="276"/>
    </location>
</feature>
<organism evidence="11">
    <name type="scientific">Metschnikowia hamakuensis</name>
    <dbReference type="NCBI Taxonomy" id="301365"/>
    <lineage>
        <taxon>Eukaryota</taxon>
        <taxon>Fungi</taxon>
        <taxon>Dikarya</taxon>
        <taxon>Ascomycota</taxon>
        <taxon>Saccharomycotina</taxon>
        <taxon>Pichiomycetes</taxon>
        <taxon>Metschnikowiaceae</taxon>
        <taxon>Metschnikowia</taxon>
    </lineage>
</organism>
<dbReference type="NCBIfam" id="TIGR01974">
    <property type="entry name" value="NDH_I_L"/>
    <property type="match status" value="1"/>
</dbReference>
<dbReference type="GeneID" id="58903721"/>
<gene>
    <name evidence="11" type="primary">nad5</name>
</gene>